<feature type="region of interest" description="Disordered" evidence="1">
    <location>
        <begin position="1"/>
        <end position="33"/>
    </location>
</feature>
<gene>
    <name evidence="2" type="ORF">PT974_06078</name>
</gene>
<sequence>MADSTLARLPVKRVLKPPPKPSSDVHSTKTSKSEVQFILPGSLPDPDVLRVNTSSVPQPFLEPSILEKWR</sequence>
<evidence type="ECO:0000313" key="2">
    <source>
        <dbReference type="EMBL" id="KAK5992663.1"/>
    </source>
</evidence>
<accession>A0ABR0SKJ6</accession>
<proteinExistence type="predicted"/>
<reference evidence="2 3" key="1">
    <citation type="submission" date="2024-01" db="EMBL/GenBank/DDBJ databases">
        <title>Complete genome of Cladobotryum mycophilum ATHUM6906.</title>
        <authorList>
            <person name="Christinaki A.C."/>
            <person name="Myridakis A.I."/>
            <person name="Kouvelis V.N."/>
        </authorList>
    </citation>
    <scope>NUCLEOTIDE SEQUENCE [LARGE SCALE GENOMIC DNA]</scope>
    <source>
        <strain evidence="2 3">ATHUM6906</strain>
    </source>
</reference>
<organism evidence="2 3">
    <name type="scientific">Cladobotryum mycophilum</name>
    <dbReference type="NCBI Taxonomy" id="491253"/>
    <lineage>
        <taxon>Eukaryota</taxon>
        <taxon>Fungi</taxon>
        <taxon>Dikarya</taxon>
        <taxon>Ascomycota</taxon>
        <taxon>Pezizomycotina</taxon>
        <taxon>Sordariomycetes</taxon>
        <taxon>Hypocreomycetidae</taxon>
        <taxon>Hypocreales</taxon>
        <taxon>Hypocreaceae</taxon>
        <taxon>Cladobotryum</taxon>
    </lineage>
</organism>
<dbReference type="EMBL" id="JAVFKD010000012">
    <property type="protein sequence ID" value="KAK5992663.1"/>
    <property type="molecule type" value="Genomic_DNA"/>
</dbReference>
<evidence type="ECO:0000313" key="3">
    <source>
        <dbReference type="Proteomes" id="UP001338125"/>
    </source>
</evidence>
<name>A0ABR0SKJ6_9HYPO</name>
<evidence type="ECO:0000256" key="1">
    <source>
        <dbReference type="SAM" id="MobiDB-lite"/>
    </source>
</evidence>
<dbReference type="Proteomes" id="UP001338125">
    <property type="component" value="Unassembled WGS sequence"/>
</dbReference>
<comment type="caution">
    <text evidence="2">The sequence shown here is derived from an EMBL/GenBank/DDBJ whole genome shotgun (WGS) entry which is preliminary data.</text>
</comment>
<feature type="compositionally biased region" description="Polar residues" evidence="1">
    <location>
        <begin position="24"/>
        <end position="33"/>
    </location>
</feature>
<keyword evidence="3" id="KW-1185">Reference proteome</keyword>
<protein>
    <submittedName>
        <fullName evidence="2">Uncharacterized protein</fullName>
    </submittedName>
</protein>